<evidence type="ECO:0000256" key="1">
    <source>
        <dbReference type="ARBA" id="ARBA00023054"/>
    </source>
</evidence>
<gene>
    <name evidence="5" type="ORF">METZ01_LOCUS198663</name>
</gene>
<keyword evidence="4" id="KW-0812">Transmembrane</keyword>
<evidence type="ECO:0000256" key="2">
    <source>
        <dbReference type="ARBA" id="ARBA00023172"/>
    </source>
</evidence>
<dbReference type="AlphaFoldDB" id="A0A382E5W5"/>
<name>A0A382E5W5_9ZZZZ</name>
<feature type="coiled-coil region" evidence="3">
    <location>
        <begin position="25"/>
        <end position="79"/>
    </location>
</feature>
<reference evidence="5" key="1">
    <citation type="submission" date="2018-05" db="EMBL/GenBank/DDBJ databases">
        <authorList>
            <person name="Lanie J.A."/>
            <person name="Ng W.-L."/>
            <person name="Kazmierczak K.M."/>
            <person name="Andrzejewski T.M."/>
            <person name="Davidsen T.M."/>
            <person name="Wayne K.J."/>
            <person name="Tettelin H."/>
            <person name="Glass J.I."/>
            <person name="Rusch D."/>
            <person name="Podicherti R."/>
            <person name="Tsui H.-C.T."/>
            <person name="Winkler M.E."/>
        </authorList>
    </citation>
    <scope>NUCLEOTIDE SEQUENCE</scope>
</reference>
<keyword evidence="1 3" id="KW-0175">Coiled coil</keyword>
<keyword evidence="2" id="KW-0233">DNA recombination</keyword>
<evidence type="ECO:0000313" key="5">
    <source>
        <dbReference type="EMBL" id="SVB45809.1"/>
    </source>
</evidence>
<protein>
    <recommendedName>
        <fullName evidence="6">Recombinase RmuC</fullName>
    </recommendedName>
</protein>
<sequence>MEVTLPIILFVAGFTIGAFVIWQIKQKEIEERQRMEAELEQAFSNLSSKALTENQSQFLDLARNEFKKLEDTSSQQLDQKKELIDNSLKTIASSVKQLNEGTARLHGQVEHSTKRIENLSDTTDQLRRILSNSQARGQWGERMVEDILNLLGMLEGKNYEKQSIEGGDRPDFTFNLPKGKRLNMDVKFPITHYENYLSTEDKAAQATEKKQFLADVRGHVKAIAGRSYIDPAGGTVDYVLLFIPNESIYSFINQEDHTLIDFAMEKHIVLCSPLTLYAILSLIRQSVASFAVERRAGDLQKLVQLFCEQWEKYNDKVDSVGKSLGTVQKHFDELSTTRSKALERPMAKILDLNLDEQADDSKTIANSDPE</sequence>
<dbReference type="GO" id="GO:0006310">
    <property type="term" value="P:DNA recombination"/>
    <property type="evidence" value="ECO:0007669"/>
    <property type="project" value="UniProtKB-KW"/>
</dbReference>
<evidence type="ECO:0000256" key="3">
    <source>
        <dbReference type="SAM" id="Coils"/>
    </source>
</evidence>
<dbReference type="InterPro" id="IPR003798">
    <property type="entry name" value="DNA_recombination_RmuC"/>
</dbReference>
<keyword evidence="4" id="KW-0472">Membrane</keyword>
<dbReference type="PANTHER" id="PTHR30563:SF0">
    <property type="entry name" value="DNA RECOMBINATION PROTEIN RMUC"/>
    <property type="match status" value="1"/>
</dbReference>
<evidence type="ECO:0008006" key="6">
    <source>
        <dbReference type="Google" id="ProtNLM"/>
    </source>
</evidence>
<organism evidence="5">
    <name type="scientific">marine metagenome</name>
    <dbReference type="NCBI Taxonomy" id="408172"/>
    <lineage>
        <taxon>unclassified sequences</taxon>
        <taxon>metagenomes</taxon>
        <taxon>ecological metagenomes</taxon>
    </lineage>
</organism>
<dbReference type="EMBL" id="UINC01042753">
    <property type="protein sequence ID" value="SVB45809.1"/>
    <property type="molecule type" value="Genomic_DNA"/>
</dbReference>
<evidence type="ECO:0000256" key="4">
    <source>
        <dbReference type="SAM" id="Phobius"/>
    </source>
</evidence>
<proteinExistence type="predicted"/>
<accession>A0A382E5W5</accession>
<dbReference type="Pfam" id="PF02646">
    <property type="entry name" value="RmuC"/>
    <property type="match status" value="1"/>
</dbReference>
<keyword evidence="4" id="KW-1133">Transmembrane helix</keyword>
<feature type="transmembrane region" description="Helical" evidence="4">
    <location>
        <begin position="6"/>
        <end position="24"/>
    </location>
</feature>
<dbReference type="PANTHER" id="PTHR30563">
    <property type="entry name" value="DNA RECOMBINATION PROTEIN RMUC"/>
    <property type="match status" value="1"/>
</dbReference>